<protein>
    <submittedName>
        <fullName evidence="1">Uncharacterized protein</fullName>
    </submittedName>
</protein>
<accession>A0ABR0AU69</accession>
<keyword evidence="2" id="KW-1185">Reference proteome</keyword>
<dbReference type="EMBL" id="JAOYFB010000039">
    <property type="protein sequence ID" value="KAK4028658.1"/>
    <property type="molecule type" value="Genomic_DNA"/>
</dbReference>
<name>A0ABR0AU69_9CRUS</name>
<reference evidence="1 2" key="1">
    <citation type="journal article" date="2023" name="Nucleic Acids Res.">
        <title>The hologenome of Daphnia magna reveals possible DNA methylation and microbiome-mediated evolution of the host genome.</title>
        <authorList>
            <person name="Chaturvedi A."/>
            <person name="Li X."/>
            <person name="Dhandapani V."/>
            <person name="Marshall H."/>
            <person name="Kissane S."/>
            <person name="Cuenca-Cambronero M."/>
            <person name="Asole G."/>
            <person name="Calvet F."/>
            <person name="Ruiz-Romero M."/>
            <person name="Marangio P."/>
            <person name="Guigo R."/>
            <person name="Rago D."/>
            <person name="Mirbahai L."/>
            <person name="Eastwood N."/>
            <person name="Colbourne J.K."/>
            <person name="Zhou J."/>
            <person name="Mallon E."/>
            <person name="Orsini L."/>
        </authorList>
    </citation>
    <scope>NUCLEOTIDE SEQUENCE [LARGE SCALE GENOMIC DNA]</scope>
    <source>
        <strain evidence="1">LRV0_1</strain>
    </source>
</reference>
<evidence type="ECO:0000313" key="2">
    <source>
        <dbReference type="Proteomes" id="UP001234178"/>
    </source>
</evidence>
<organism evidence="1 2">
    <name type="scientific">Daphnia magna</name>
    <dbReference type="NCBI Taxonomy" id="35525"/>
    <lineage>
        <taxon>Eukaryota</taxon>
        <taxon>Metazoa</taxon>
        <taxon>Ecdysozoa</taxon>
        <taxon>Arthropoda</taxon>
        <taxon>Crustacea</taxon>
        <taxon>Branchiopoda</taxon>
        <taxon>Diplostraca</taxon>
        <taxon>Cladocera</taxon>
        <taxon>Anomopoda</taxon>
        <taxon>Daphniidae</taxon>
        <taxon>Daphnia</taxon>
    </lineage>
</organism>
<dbReference type="Proteomes" id="UP001234178">
    <property type="component" value="Unassembled WGS sequence"/>
</dbReference>
<comment type="caution">
    <text evidence="1">The sequence shown here is derived from an EMBL/GenBank/DDBJ whole genome shotgun (WGS) entry which is preliminary data.</text>
</comment>
<sequence length="347" mass="38678">MASLDNVKKRCVFVELVDGRANAPYEIILEESSTEQSFDNILHSTPILHQNSSRTSFQDYTHSGNLGNVTTSKLLNTISPFDSGLDCDDVSSDNLVISSTSKQLSTITLDSEQGSEHVPSDICACAALEVLPYLIPVRKKKGVIPSHFLYYPQEDSVSLDAVLKETVNRPPFIIQIEDSFHVIVDNPVLVTSNSVSEALLNVKKCLDTKLQAIWNKQARSSLAAAVIKQKLGVLFVLYNATRWNSFFDAIECVTKHNASKNEELASDVLQNEEKMSIGCLQPTIKLLQETFIEFSKDVTILHCLPLVYGVQSGIEKRFDDICSSHQQFELYSDPWDPLDLGVSRWTC</sequence>
<gene>
    <name evidence="1" type="ORF">OUZ56_021662</name>
</gene>
<proteinExistence type="predicted"/>
<evidence type="ECO:0000313" key="1">
    <source>
        <dbReference type="EMBL" id="KAK4028658.1"/>
    </source>
</evidence>